<feature type="domain" description="Cytochrome c" evidence="4">
    <location>
        <begin position="69"/>
        <end position="124"/>
    </location>
</feature>
<keyword evidence="6" id="KW-1185">Reference proteome</keyword>
<comment type="caution">
    <text evidence="5">The sequence shown here is derived from an EMBL/GenBank/DDBJ whole genome shotgun (WGS) entry which is preliminary data.</text>
</comment>
<name>A0ABV2C9C5_9BURK</name>
<dbReference type="Gene3D" id="1.10.760.10">
    <property type="entry name" value="Cytochrome c-like domain"/>
    <property type="match status" value="1"/>
</dbReference>
<keyword evidence="3" id="KW-0408">Iron</keyword>
<evidence type="ECO:0000313" key="5">
    <source>
        <dbReference type="EMBL" id="MET1475682.1"/>
    </source>
</evidence>
<organism evidence="5 6">
    <name type="scientific">Burkholderia sola</name>
    <dbReference type="NCBI Taxonomy" id="2843302"/>
    <lineage>
        <taxon>Bacteria</taxon>
        <taxon>Pseudomonadati</taxon>
        <taxon>Pseudomonadota</taxon>
        <taxon>Betaproteobacteria</taxon>
        <taxon>Burkholderiales</taxon>
        <taxon>Burkholderiaceae</taxon>
        <taxon>Burkholderia</taxon>
        <taxon>Burkholderia cepacia complex</taxon>
    </lineage>
</organism>
<evidence type="ECO:0000259" key="4">
    <source>
        <dbReference type="Pfam" id="PF13442"/>
    </source>
</evidence>
<evidence type="ECO:0000256" key="2">
    <source>
        <dbReference type="ARBA" id="ARBA00022723"/>
    </source>
</evidence>
<keyword evidence="2" id="KW-0479">Metal-binding</keyword>
<dbReference type="InterPro" id="IPR036909">
    <property type="entry name" value="Cyt_c-like_dom_sf"/>
</dbReference>
<evidence type="ECO:0000313" key="6">
    <source>
        <dbReference type="Proteomes" id="UP001548587"/>
    </source>
</evidence>
<dbReference type="SUPFAM" id="SSF46626">
    <property type="entry name" value="Cytochrome c"/>
    <property type="match status" value="1"/>
</dbReference>
<sequence length="144" mass="15122">MNARLKRMAVMLTVPIGVGALLGLVGRHYLPESIAAQAARQDAIAPPVHLSALTVTLPPGHSTFPPGLGADIANANCVMCHSTGMVLRQPPLTTDEWKVEITKMRNAFGAPISPDQIDALAHYLNAIDGRKPQAGPSGVDNQAS</sequence>
<dbReference type="EMBL" id="JBEWCH010000008">
    <property type="protein sequence ID" value="MET1475682.1"/>
    <property type="molecule type" value="Genomic_DNA"/>
</dbReference>
<accession>A0ABV2C9C5</accession>
<protein>
    <submittedName>
        <fullName evidence="5">Cytochrome c</fullName>
    </submittedName>
</protein>
<dbReference type="Pfam" id="PF13442">
    <property type="entry name" value="Cytochrome_CBB3"/>
    <property type="match status" value="1"/>
</dbReference>
<dbReference type="InterPro" id="IPR009056">
    <property type="entry name" value="Cyt_c-like_dom"/>
</dbReference>
<dbReference type="Proteomes" id="UP001548587">
    <property type="component" value="Unassembled WGS sequence"/>
</dbReference>
<evidence type="ECO:0000256" key="1">
    <source>
        <dbReference type="ARBA" id="ARBA00022617"/>
    </source>
</evidence>
<gene>
    <name evidence="5" type="ORF">ABXL37_15600</name>
</gene>
<evidence type="ECO:0000256" key="3">
    <source>
        <dbReference type="ARBA" id="ARBA00023004"/>
    </source>
</evidence>
<keyword evidence="1" id="KW-0349">Heme</keyword>
<dbReference type="RefSeq" id="WP_209926037.1">
    <property type="nucleotide sequence ID" value="NZ_JBEWCH010000008.1"/>
</dbReference>
<proteinExistence type="predicted"/>
<reference evidence="5 6" key="1">
    <citation type="submission" date="2024-06" db="EMBL/GenBank/DDBJ databases">
        <title>Burkholderia sola in Mexico.</title>
        <authorList>
            <person name="Estrada P."/>
        </authorList>
    </citation>
    <scope>NUCLEOTIDE SEQUENCE [LARGE SCALE GENOMIC DNA]</scope>
    <source>
        <strain evidence="5 6">CpTa8-5</strain>
    </source>
</reference>